<reference evidence="1 2" key="1">
    <citation type="submission" date="2016-03" db="EMBL/GenBank/DDBJ databases">
        <title>EvidentialGene: Evidence-directed Construction of Genes on Genomes.</title>
        <authorList>
            <person name="Gilbert D.G."/>
            <person name="Choi J.-H."/>
            <person name="Mockaitis K."/>
            <person name="Colbourne J."/>
            <person name="Pfrender M."/>
        </authorList>
    </citation>
    <scope>NUCLEOTIDE SEQUENCE [LARGE SCALE GENOMIC DNA]</scope>
    <source>
        <strain evidence="1 2">Xinb3</strain>
        <tissue evidence="1">Complete organism</tissue>
    </source>
</reference>
<keyword evidence="2" id="KW-1185">Reference proteome</keyword>
<comment type="caution">
    <text evidence="1">The sequence shown here is derived from an EMBL/GenBank/DDBJ whole genome shotgun (WGS) entry which is preliminary data.</text>
</comment>
<organism evidence="1 2">
    <name type="scientific">Daphnia magna</name>
    <dbReference type="NCBI Taxonomy" id="35525"/>
    <lineage>
        <taxon>Eukaryota</taxon>
        <taxon>Metazoa</taxon>
        <taxon>Ecdysozoa</taxon>
        <taxon>Arthropoda</taxon>
        <taxon>Crustacea</taxon>
        <taxon>Branchiopoda</taxon>
        <taxon>Diplostraca</taxon>
        <taxon>Cladocera</taxon>
        <taxon>Anomopoda</taxon>
        <taxon>Daphniidae</taxon>
        <taxon>Daphnia</taxon>
    </lineage>
</organism>
<evidence type="ECO:0000313" key="1">
    <source>
        <dbReference type="EMBL" id="KZS09724.1"/>
    </source>
</evidence>
<name>A0A162DBZ9_9CRUS</name>
<accession>A0A162DBZ9</accession>
<gene>
    <name evidence="1" type="ORF">APZ42_025985</name>
</gene>
<dbReference type="AlphaFoldDB" id="A0A162DBZ9"/>
<sequence length="53" mass="6161">MVGATIFFRQVFFFIDQVDTHAIGIEHNAIILKLMRASVSLYFARLCDSDWPR</sequence>
<evidence type="ECO:0000313" key="2">
    <source>
        <dbReference type="Proteomes" id="UP000076858"/>
    </source>
</evidence>
<protein>
    <submittedName>
        <fullName evidence="1">Uncharacterized protein</fullName>
    </submittedName>
</protein>
<proteinExistence type="predicted"/>
<dbReference type="Proteomes" id="UP000076858">
    <property type="component" value="Unassembled WGS sequence"/>
</dbReference>
<dbReference type="EMBL" id="LRGB01002002">
    <property type="protein sequence ID" value="KZS09724.1"/>
    <property type="molecule type" value="Genomic_DNA"/>
</dbReference>